<dbReference type="GeneID" id="105052402"/>
<evidence type="ECO:0000313" key="9">
    <source>
        <dbReference type="RefSeq" id="XP_010931503.1"/>
    </source>
</evidence>
<dbReference type="Proteomes" id="UP000504607">
    <property type="component" value="Chromosome 10"/>
</dbReference>
<dbReference type="SMART" id="SM00332">
    <property type="entry name" value="PP2Cc"/>
    <property type="match status" value="1"/>
</dbReference>
<evidence type="ECO:0000313" key="8">
    <source>
        <dbReference type="Proteomes" id="UP000504607"/>
    </source>
</evidence>
<feature type="region of interest" description="Disordered" evidence="6">
    <location>
        <begin position="116"/>
        <end position="138"/>
    </location>
</feature>
<sequence>MGGCCSKEEVRPGGLQCKAEEEIFDGKEEDGGCVRLKGWCTFASMYTQQGWKGVNQDAMTIWEDFAGEKDTIFCGVFDGHGPFGHKIAGCVRDALPTKLSSDFMSSQFFDHGNNDGNLNKNNVHGDDSDDSDRFHNVSDDSQQCLSSWKTIFVKAFEEMDRELSQQASIDCICSGTTAVSIVKQREHLIIANLGDSRAVLCTRDDGNRPVAVQLTVDLKPNVPSEAERIKNCKGRVFALEEEPDVHRLWLPNEDTPGLAMARAFGDFCLKDYGLISTPQVSYRKLSEKDEFVVLATDGVWDVLSNEEVVKIVSSASKRHAAAKQLVDRAVRAWRRKHPTSKVDDCAVICLFLNLLPTSTMPTIDAHRSSRKSRELSFSESFKTARSGEVSGLDDESTAGSKEEWTALEGVSRVNSLLKLPRFASVLSWRKRSVKLEEQDMPPSPKI</sequence>
<evidence type="ECO:0000256" key="1">
    <source>
        <dbReference type="ARBA" id="ARBA00013081"/>
    </source>
</evidence>
<dbReference type="FunCoup" id="A0A6I9RSR8">
    <property type="interactions" value="10"/>
</dbReference>
<dbReference type="SUPFAM" id="SSF81606">
    <property type="entry name" value="PP2C-like"/>
    <property type="match status" value="1"/>
</dbReference>
<evidence type="ECO:0000256" key="4">
    <source>
        <dbReference type="ARBA" id="ARBA00047761"/>
    </source>
</evidence>
<evidence type="ECO:0000259" key="7">
    <source>
        <dbReference type="PROSITE" id="PS51746"/>
    </source>
</evidence>
<dbReference type="InParanoid" id="A0A6I9RSR8"/>
<dbReference type="InterPro" id="IPR036457">
    <property type="entry name" value="PPM-type-like_dom_sf"/>
</dbReference>
<dbReference type="RefSeq" id="XP_010931503.1">
    <property type="nucleotide sequence ID" value="XM_010933201.3"/>
</dbReference>
<evidence type="ECO:0000256" key="3">
    <source>
        <dbReference type="ARBA" id="ARBA00022912"/>
    </source>
</evidence>
<dbReference type="PROSITE" id="PS51746">
    <property type="entry name" value="PPM_2"/>
    <property type="match status" value="1"/>
</dbReference>
<evidence type="ECO:0000256" key="5">
    <source>
        <dbReference type="ARBA" id="ARBA00048336"/>
    </source>
</evidence>
<dbReference type="PANTHER" id="PTHR47992">
    <property type="entry name" value="PROTEIN PHOSPHATASE"/>
    <property type="match status" value="1"/>
</dbReference>
<feature type="compositionally biased region" description="Basic and acidic residues" evidence="6">
    <location>
        <begin position="123"/>
        <end position="138"/>
    </location>
</feature>
<evidence type="ECO:0000256" key="6">
    <source>
        <dbReference type="SAM" id="MobiDB-lite"/>
    </source>
</evidence>
<dbReference type="AlphaFoldDB" id="A0A6I9RSR8"/>
<dbReference type="CDD" id="cd00143">
    <property type="entry name" value="PP2Cc"/>
    <property type="match status" value="1"/>
</dbReference>
<proteinExistence type="predicted"/>
<dbReference type="EC" id="3.1.3.16" evidence="1"/>
<protein>
    <recommendedName>
        <fullName evidence="1">protein-serine/threonine phosphatase</fullName>
        <ecNumber evidence="1">3.1.3.16</ecNumber>
    </recommendedName>
</protein>
<gene>
    <name evidence="9" type="primary">LOC105052402</name>
</gene>
<dbReference type="Gene3D" id="3.60.40.10">
    <property type="entry name" value="PPM-type phosphatase domain"/>
    <property type="match status" value="1"/>
</dbReference>
<dbReference type="InterPro" id="IPR001932">
    <property type="entry name" value="PPM-type_phosphatase-like_dom"/>
</dbReference>
<organism evidence="8 9">
    <name type="scientific">Elaeis guineensis var. tenera</name>
    <name type="common">Oil palm</name>
    <dbReference type="NCBI Taxonomy" id="51953"/>
    <lineage>
        <taxon>Eukaryota</taxon>
        <taxon>Viridiplantae</taxon>
        <taxon>Streptophyta</taxon>
        <taxon>Embryophyta</taxon>
        <taxon>Tracheophyta</taxon>
        <taxon>Spermatophyta</taxon>
        <taxon>Magnoliopsida</taxon>
        <taxon>Liliopsida</taxon>
        <taxon>Arecaceae</taxon>
        <taxon>Arecoideae</taxon>
        <taxon>Cocoseae</taxon>
        <taxon>Elaeidinae</taxon>
        <taxon>Elaeis</taxon>
    </lineage>
</organism>
<dbReference type="InterPro" id="IPR015655">
    <property type="entry name" value="PP2C"/>
</dbReference>
<dbReference type="GO" id="GO:0004722">
    <property type="term" value="F:protein serine/threonine phosphatase activity"/>
    <property type="evidence" value="ECO:0007669"/>
    <property type="project" value="UniProtKB-EC"/>
</dbReference>
<comment type="catalytic activity">
    <reaction evidence="4">
        <text>O-phospho-L-seryl-[protein] + H2O = L-seryl-[protein] + phosphate</text>
        <dbReference type="Rhea" id="RHEA:20629"/>
        <dbReference type="Rhea" id="RHEA-COMP:9863"/>
        <dbReference type="Rhea" id="RHEA-COMP:11604"/>
        <dbReference type="ChEBI" id="CHEBI:15377"/>
        <dbReference type="ChEBI" id="CHEBI:29999"/>
        <dbReference type="ChEBI" id="CHEBI:43474"/>
        <dbReference type="ChEBI" id="CHEBI:83421"/>
        <dbReference type="EC" id="3.1.3.16"/>
    </reaction>
</comment>
<evidence type="ECO:0000256" key="2">
    <source>
        <dbReference type="ARBA" id="ARBA00022801"/>
    </source>
</evidence>
<name>A0A6I9RSR8_ELAGV</name>
<keyword evidence="3" id="KW-0904">Protein phosphatase</keyword>
<accession>A0A6I9RSR8</accession>
<keyword evidence="2" id="KW-0378">Hydrolase</keyword>
<feature type="domain" description="PPM-type phosphatase" evidence="7">
    <location>
        <begin position="42"/>
        <end position="352"/>
    </location>
</feature>
<keyword evidence="8" id="KW-1185">Reference proteome</keyword>
<comment type="catalytic activity">
    <reaction evidence="5">
        <text>O-phospho-L-threonyl-[protein] + H2O = L-threonyl-[protein] + phosphate</text>
        <dbReference type="Rhea" id="RHEA:47004"/>
        <dbReference type="Rhea" id="RHEA-COMP:11060"/>
        <dbReference type="Rhea" id="RHEA-COMP:11605"/>
        <dbReference type="ChEBI" id="CHEBI:15377"/>
        <dbReference type="ChEBI" id="CHEBI:30013"/>
        <dbReference type="ChEBI" id="CHEBI:43474"/>
        <dbReference type="ChEBI" id="CHEBI:61977"/>
        <dbReference type="EC" id="3.1.3.16"/>
    </reaction>
</comment>
<dbReference type="KEGG" id="egu:105052402"/>
<dbReference type="OrthoDB" id="10264738at2759"/>
<reference evidence="9" key="1">
    <citation type="submission" date="2025-08" db="UniProtKB">
        <authorList>
            <consortium name="RefSeq"/>
        </authorList>
    </citation>
    <scope>IDENTIFICATION</scope>
</reference>
<dbReference type="Pfam" id="PF00481">
    <property type="entry name" value="PP2C"/>
    <property type="match status" value="1"/>
</dbReference>